<dbReference type="Gene3D" id="3.30.420.40">
    <property type="match status" value="1"/>
</dbReference>
<gene>
    <name evidence="6" type="primary">LOC140005283</name>
</gene>
<comment type="similarity">
    <text evidence="1">Belongs to the GDA1/CD39 NTPase family.</text>
</comment>
<dbReference type="GeneID" id="140005283"/>
<feature type="region of interest" description="Disordered" evidence="3">
    <location>
        <begin position="531"/>
        <end position="551"/>
    </location>
</feature>
<keyword evidence="2" id="KW-0378">Hydrolase</keyword>
<dbReference type="InterPro" id="IPR000407">
    <property type="entry name" value="GDA1_CD39_NTPase"/>
</dbReference>
<keyword evidence="4" id="KW-1133">Transmembrane helix</keyword>
<evidence type="ECO:0000256" key="2">
    <source>
        <dbReference type="ARBA" id="ARBA00022801"/>
    </source>
</evidence>
<evidence type="ECO:0000256" key="1">
    <source>
        <dbReference type="ARBA" id="ARBA00009283"/>
    </source>
</evidence>
<sequence length="551" mass="61634">MEPKSPSKSKLPVMGANKYSRILKVGATLLMILSLVLVGVFIFRPSIVNKMSQRDSYYTVVLDCGSTGTRVNVYKWMVKDGVSYGNLPVLLDSYPGNFAKSDGCRYHCMQSEPGLHNFVGNASGVRVSLEPLIRLAEQWVPLEKHGITPIFVLCTAGMRRLASEDTRRVLEDVEDVVENHGFLYRKDWIRVLSGNEEAYYGWVSLNYKMRVFGNFSRLPTLGLLDLGGSSLQVVTEVDELREDDHHLVSKIGPMEHQLLIYSLPAFGLNEAFDRSVVMLTHSEALRESRDGIFEVRHPCLSSSYLQNFTCHGCFGLERMSSENVTTKMEEKELSSYIWLAGSSNWENCKELARAAAVNSSNSKLSELENHSKCIGLSSRTGKMMLNLTSYSHYNALSGFFAISNRLNLSAKANLTKMWETGEHICPRLWADQRSTSAQDCFHLSYMASLIEDALCLRNAEITFGPGDVSWTLGAALIEGDHLWRSTSESQKGFLTLKGNERISSSFLLFALLSFLLLIVHYSHIKLPMPNRGTSSTRGCLPSYLGPKRQPA</sequence>
<dbReference type="RefSeq" id="XP_071902148.1">
    <property type="nucleotide sequence ID" value="XM_072046047.1"/>
</dbReference>
<accession>A0ABM4U4E4</accession>
<keyword evidence="5" id="KW-1185">Reference proteome</keyword>
<evidence type="ECO:0000313" key="6">
    <source>
        <dbReference type="RefSeq" id="XP_071902148.1"/>
    </source>
</evidence>
<keyword evidence="4" id="KW-0812">Transmembrane</keyword>
<reference evidence="6" key="1">
    <citation type="submission" date="2025-08" db="UniProtKB">
        <authorList>
            <consortium name="RefSeq"/>
        </authorList>
    </citation>
    <scope>IDENTIFICATION</scope>
    <source>
        <tissue evidence="6">Leaves</tissue>
    </source>
</reference>
<name>A0ABM4U4E4_COFAR</name>
<feature type="transmembrane region" description="Helical" evidence="4">
    <location>
        <begin position="21"/>
        <end position="43"/>
    </location>
</feature>
<organism evidence="5 6">
    <name type="scientific">Coffea arabica</name>
    <name type="common">Arabian coffee</name>
    <dbReference type="NCBI Taxonomy" id="13443"/>
    <lineage>
        <taxon>Eukaryota</taxon>
        <taxon>Viridiplantae</taxon>
        <taxon>Streptophyta</taxon>
        <taxon>Embryophyta</taxon>
        <taxon>Tracheophyta</taxon>
        <taxon>Spermatophyta</taxon>
        <taxon>Magnoliopsida</taxon>
        <taxon>eudicotyledons</taxon>
        <taxon>Gunneridae</taxon>
        <taxon>Pentapetalae</taxon>
        <taxon>asterids</taxon>
        <taxon>lamiids</taxon>
        <taxon>Gentianales</taxon>
        <taxon>Rubiaceae</taxon>
        <taxon>Ixoroideae</taxon>
        <taxon>Gardenieae complex</taxon>
        <taxon>Bertiereae - Coffeeae clade</taxon>
        <taxon>Coffeeae</taxon>
        <taxon>Coffea</taxon>
    </lineage>
</organism>
<protein>
    <submittedName>
        <fullName evidence="6">Probable apyrase 7</fullName>
    </submittedName>
</protein>
<dbReference type="Pfam" id="PF01150">
    <property type="entry name" value="GDA1_CD39"/>
    <property type="match status" value="1"/>
</dbReference>
<dbReference type="PANTHER" id="PTHR11782:SF92">
    <property type="entry name" value="APYRASE 7"/>
    <property type="match status" value="1"/>
</dbReference>
<dbReference type="Gene3D" id="3.30.420.150">
    <property type="entry name" value="Exopolyphosphatase. Domain 2"/>
    <property type="match status" value="1"/>
</dbReference>
<keyword evidence="4" id="KW-0472">Membrane</keyword>
<evidence type="ECO:0000256" key="4">
    <source>
        <dbReference type="SAM" id="Phobius"/>
    </source>
</evidence>
<evidence type="ECO:0000313" key="5">
    <source>
        <dbReference type="Proteomes" id="UP001652660"/>
    </source>
</evidence>
<feature type="transmembrane region" description="Helical" evidence="4">
    <location>
        <begin position="502"/>
        <end position="521"/>
    </location>
</feature>
<dbReference type="Proteomes" id="UP001652660">
    <property type="component" value="Chromosome 4c"/>
</dbReference>
<evidence type="ECO:0000256" key="3">
    <source>
        <dbReference type="SAM" id="MobiDB-lite"/>
    </source>
</evidence>
<proteinExistence type="inferred from homology"/>
<dbReference type="PANTHER" id="PTHR11782">
    <property type="entry name" value="ADENOSINE/GUANOSINE DIPHOSPHATASE"/>
    <property type="match status" value="1"/>
</dbReference>